<organism evidence="3 4">
    <name type="scientific">Natrinema soli</name>
    <dbReference type="NCBI Taxonomy" id="1930624"/>
    <lineage>
        <taxon>Archaea</taxon>
        <taxon>Methanobacteriati</taxon>
        <taxon>Methanobacteriota</taxon>
        <taxon>Stenosarchaea group</taxon>
        <taxon>Halobacteria</taxon>
        <taxon>Halobacteriales</taxon>
        <taxon>Natrialbaceae</taxon>
        <taxon>Natrinema</taxon>
    </lineage>
</organism>
<reference evidence="3 4" key="1">
    <citation type="journal article" date="2019" name="Int. J. Syst. Evol. Microbiol.">
        <title>The Global Catalogue of Microorganisms (GCM) 10K type strain sequencing project: providing services to taxonomists for standard genome sequencing and annotation.</title>
        <authorList>
            <consortium name="The Broad Institute Genomics Platform"/>
            <consortium name="The Broad Institute Genome Sequencing Center for Infectious Disease"/>
            <person name="Wu L."/>
            <person name="Ma J."/>
        </authorList>
    </citation>
    <scope>NUCLEOTIDE SEQUENCE [LARGE SCALE GENOMIC DNA]</scope>
    <source>
        <strain evidence="3 4">LMG 29247</strain>
    </source>
</reference>
<dbReference type="InterPro" id="IPR010656">
    <property type="entry name" value="DctM"/>
</dbReference>
<feature type="transmembrane region" description="Helical" evidence="1">
    <location>
        <begin position="633"/>
        <end position="662"/>
    </location>
</feature>
<comment type="caution">
    <text evidence="3">The sequence shown here is derived from an EMBL/GenBank/DDBJ whole genome shotgun (WGS) entry which is preliminary data.</text>
</comment>
<proteinExistence type="predicted"/>
<feature type="transmembrane region" description="Helical" evidence="1">
    <location>
        <begin position="71"/>
        <end position="87"/>
    </location>
</feature>
<name>A0ABD5SJ93_9EURY</name>
<feature type="transmembrane region" description="Helical" evidence="1">
    <location>
        <begin position="403"/>
        <end position="422"/>
    </location>
</feature>
<feature type="transmembrane region" description="Helical" evidence="1">
    <location>
        <begin position="99"/>
        <end position="117"/>
    </location>
</feature>
<keyword evidence="1" id="KW-1133">Transmembrane helix</keyword>
<feature type="domain" description="TRAP C4-dicarboxylate transport system permease DctM subunit" evidence="2">
    <location>
        <begin position="158"/>
        <end position="591"/>
    </location>
</feature>
<feature type="transmembrane region" description="Helical" evidence="1">
    <location>
        <begin position="443"/>
        <end position="466"/>
    </location>
</feature>
<feature type="transmembrane region" description="Helical" evidence="1">
    <location>
        <begin position="370"/>
        <end position="391"/>
    </location>
</feature>
<feature type="transmembrane region" description="Helical" evidence="1">
    <location>
        <begin position="478"/>
        <end position="501"/>
    </location>
</feature>
<keyword evidence="4" id="KW-1185">Reference proteome</keyword>
<dbReference type="PANTHER" id="PTHR43849:SF2">
    <property type="entry name" value="BLL3936 PROTEIN"/>
    <property type="match status" value="1"/>
</dbReference>
<gene>
    <name evidence="3" type="ORF">ACFQE6_08890</name>
</gene>
<feature type="transmembrane region" description="Helical" evidence="1">
    <location>
        <begin position="330"/>
        <end position="349"/>
    </location>
</feature>
<keyword evidence="1" id="KW-0472">Membrane</keyword>
<dbReference type="PANTHER" id="PTHR43849">
    <property type="entry name" value="BLL3936 PROTEIN"/>
    <property type="match status" value="1"/>
</dbReference>
<dbReference type="Pfam" id="PF06808">
    <property type="entry name" value="DctM"/>
    <property type="match status" value="1"/>
</dbReference>
<evidence type="ECO:0000256" key="1">
    <source>
        <dbReference type="SAM" id="Phobius"/>
    </source>
</evidence>
<evidence type="ECO:0000313" key="3">
    <source>
        <dbReference type="EMBL" id="MFC6765118.1"/>
    </source>
</evidence>
<feature type="transmembrane region" description="Helical" evidence="1">
    <location>
        <begin position="158"/>
        <end position="180"/>
    </location>
</feature>
<feature type="transmembrane region" description="Helical" evidence="1">
    <location>
        <begin position="538"/>
        <end position="561"/>
    </location>
</feature>
<dbReference type="InterPro" id="IPR011853">
    <property type="entry name" value="TRAP_DctM-Dct_fused"/>
</dbReference>
<dbReference type="Proteomes" id="UP001596383">
    <property type="component" value="Unassembled WGS sequence"/>
</dbReference>
<feature type="transmembrane region" description="Helical" evidence="1">
    <location>
        <begin position="200"/>
        <end position="223"/>
    </location>
</feature>
<dbReference type="EMBL" id="JBHSWV010000132">
    <property type="protein sequence ID" value="MFC6765118.1"/>
    <property type="molecule type" value="Genomic_DNA"/>
</dbReference>
<feature type="transmembrane region" description="Helical" evidence="1">
    <location>
        <begin position="129"/>
        <end position="146"/>
    </location>
</feature>
<dbReference type="RefSeq" id="WP_273738154.1">
    <property type="nucleotide sequence ID" value="NZ_JAQIVI010000132.1"/>
</dbReference>
<dbReference type="NCBIfam" id="TIGR02123">
    <property type="entry name" value="TRAP_fused"/>
    <property type="match status" value="1"/>
</dbReference>
<feature type="transmembrane region" description="Helical" evidence="1">
    <location>
        <begin position="41"/>
        <end position="59"/>
    </location>
</feature>
<evidence type="ECO:0000259" key="2">
    <source>
        <dbReference type="Pfam" id="PF06808"/>
    </source>
</evidence>
<evidence type="ECO:0000313" key="4">
    <source>
        <dbReference type="Proteomes" id="UP001596383"/>
    </source>
</evidence>
<feature type="transmembrane region" description="Helical" evidence="1">
    <location>
        <begin position="573"/>
        <end position="593"/>
    </location>
</feature>
<sequence>MAGTGAAPTDGDEDTLDSIDDLPEILPRSRSDLSLERGVRILLYTLGIVTVLWHLYYAYSGRMPRSQHSNIHLGLLLSAFYLADLDFSREGVRGHLNNAVSAGLLVTIAVTTAYVHVNYWRWLREAREQLLYTNTDLLVGAILILITIHATWKAYGKLLGLVTVFAIFYGYAGPLFPGILNHGGFSLETIVYSNSVALNGVYGFLLGVGATWVVIFIFFAGIVESYGGMEYVIKIGKSVGSRVSSGIPQTAVIASMLMGSITGSSAANVATTGSFTIPLMQNNKISDKYAASIESIASTGGQILPPVMGSAAFLMADIIGVSFVDIIQAAIIPALLFYIGMAFTVHLSANRHGWLLRGDDIRDVSEEEKVGVVETLISTTPYTLPLVVLIYTLVVLRWDPMSAGMYAILTVVPAALLRDFILDGSSTETIRIWGRRTIEGCKIGVVNMAPLTAVLASLGIVIRIITQTGFALSFSLRMISLAGGVFLAVLALAMLASVLFGLGMPTPAAYVVVAVLTAPGLVRLGLGDITAHMFVFYYALLSTITPPVALSCAVACGIAGATFWDVCKETIRLGLFAFLIPWIFVFNESLIYWDGMMTALMFVTASVGIISVVISLVGYDFRANLGYPARGAYMALGLGICFLPNTMVTLSLSAVLVVWLIVVVNGSAPTLETVRTSR</sequence>
<protein>
    <submittedName>
        <fullName evidence="3">TRAP transporter permease</fullName>
    </submittedName>
</protein>
<dbReference type="AlphaFoldDB" id="A0ABD5SJ93"/>
<keyword evidence="1" id="KW-0812">Transmembrane</keyword>
<accession>A0ABD5SJ93</accession>
<feature type="transmembrane region" description="Helical" evidence="1">
    <location>
        <begin position="508"/>
        <end position="526"/>
    </location>
</feature>
<feature type="transmembrane region" description="Helical" evidence="1">
    <location>
        <begin position="599"/>
        <end position="621"/>
    </location>
</feature>